<reference evidence="1 2" key="1">
    <citation type="submission" date="2019-01" db="EMBL/GenBank/DDBJ databases">
        <authorList>
            <person name="Chen W.-M."/>
        </authorList>
    </citation>
    <scope>NUCLEOTIDE SEQUENCE [LARGE SCALE GENOMIC DNA]</scope>
    <source>
        <strain evidence="1 2">TER-1</strain>
    </source>
</reference>
<organism evidence="1 2">
    <name type="scientific">Methylobacterium oryzihabitans</name>
    <dbReference type="NCBI Taxonomy" id="2499852"/>
    <lineage>
        <taxon>Bacteria</taxon>
        <taxon>Pseudomonadati</taxon>
        <taxon>Pseudomonadota</taxon>
        <taxon>Alphaproteobacteria</taxon>
        <taxon>Hyphomicrobiales</taxon>
        <taxon>Methylobacteriaceae</taxon>
        <taxon>Methylobacterium</taxon>
    </lineage>
</organism>
<comment type="caution">
    <text evidence="1">The sequence shown here is derived from an EMBL/GenBank/DDBJ whole genome shotgun (WGS) entry which is preliminary data.</text>
</comment>
<dbReference type="RefSeq" id="WP_127732342.1">
    <property type="nucleotide sequence ID" value="NZ_SACP01000022.1"/>
</dbReference>
<keyword evidence="2" id="KW-1185">Reference proteome</keyword>
<evidence type="ECO:0000313" key="2">
    <source>
        <dbReference type="Proteomes" id="UP000286997"/>
    </source>
</evidence>
<proteinExistence type="predicted"/>
<dbReference type="SUPFAM" id="SSF69635">
    <property type="entry name" value="Type III secretory system chaperone-like"/>
    <property type="match status" value="1"/>
</dbReference>
<protein>
    <recommendedName>
        <fullName evidence="3">Type III secretion system chaperone</fullName>
    </recommendedName>
</protein>
<dbReference type="CDD" id="cd16364">
    <property type="entry name" value="T3SC_I-like"/>
    <property type="match status" value="1"/>
</dbReference>
<evidence type="ECO:0000313" key="1">
    <source>
        <dbReference type="EMBL" id="RVU15279.1"/>
    </source>
</evidence>
<accession>A0A3S2VR74</accession>
<dbReference type="EMBL" id="SACP01000022">
    <property type="protein sequence ID" value="RVU15279.1"/>
    <property type="molecule type" value="Genomic_DNA"/>
</dbReference>
<sequence>MERVLEEIMSQIGPMDDDIQTVLRMTDGRWIVRFGEIDVEVEHDPATNRLMFSTLIAPVPPGRAAEVLEALLLYAMAWRETGGVRMALNGPGGAVVQMADVFAPDADARTVVTVARNLAGRVPFWHDFLVAQSQAAGAPQAGAPGSFAFETMIRG</sequence>
<dbReference type="OrthoDB" id="8451329at2"/>
<name>A0A3S2VR74_9HYPH</name>
<evidence type="ECO:0008006" key="3">
    <source>
        <dbReference type="Google" id="ProtNLM"/>
    </source>
</evidence>
<gene>
    <name evidence="1" type="ORF">EOE48_19780</name>
</gene>
<dbReference type="Gene3D" id="3.30.1460.10">
    <property type="match status" value="1"/>
</dbReference>
<dbReference type="Proteomes" id="UP000286997">
    <property type="component" value="Unassembled WGS sequence"/>
</dbReference>
<dbReference type="AlphaFoldDB" id="A0A3S2VR74"/>